<dbReference type="OrthoDB" id="3173428at2"/>
<proteinExistence type="predicted"/>
<dbReference type="AlphaFoldDB" id="A0A2P2GJI1"/>
<dbReference type="Gene3D" id="2.30.40.10">
    <property type="entry name" value="Urease, subunit C, domain 1"/>
    <property type="match status" value="1"/>
</dbReference>
<dbReference type="SUPFAM" id="SSF51338">
    <property type="entry name" value="Composite domain of metallo-dependent hydrolases"/>
    <property type="match status" value="1"/>
</dbReference>
<dbReference type="Proteomes" id="UP000265325">
    <property type="component" value="Unassembled WGS sequence"/>
</dbReference>
<dbReference type="InterPro" id="IPR033932">
    <property type="entry name" value="YtcJ-like"/>
</dbReference>
<reference evidence="2 3" key="1">
    <citation type="submission" date="2015-05" db="EMBL/GenBank/DDBJ databases">
        <title>Draft Genome assembly of Streptomyces showdoensis.</title>
        <authorList>
            <person name="Thapa K.K."/>
            <person name="Metsa-Ketela M."/>
        </authorList>
    </citation>
    <scope>NUCLEOTIDE SEQUENCE [LARGE SCALE GENOMIC DNA]</scope>
    <source>
        <strain evidence="2 3">ATCC 15227</strain>
    </source>
</reference>
<dbReference type="Gene3D" id="3.10.310.70">
    <property type="match status" value="1"/>
</dbReference>
<dbReference type="PANTHER" id="PTHR22642:SF20">
    <property type="entry name" value="AMIDOHYDROLASE 3 DOMAIN-CONTAINING PROTEIN"/>
    <property type="match status" value="1"/>
</dbReference>
<dbReference type="GO" id="GO:0016810">
    <property type="term" value="F:hydrolase activity, acting on carbon-nitrogen (but not peptide) bonds"/>
    <property type="evidence" value="ECO:0007669"/>
    <property type="project" value="InterPro"/>
</dbReference>
<dbReference type="InterPro" id="IPR032466">
    <property type="entry name" value="Metal_Hydrolase"/>
</dbReference>
<dbReference type="EMBL" id="LAQS01000036">
    <property type="protein sequence ID" value="KKZ71664.1"/>
    <property type="molecule type" value="Genomic_DNA"/>
</dbReference>
<protein>
    <submittedName>
        <fullName evidence="2">Amidohydrolase</fullName>
    </submittedName>
</protein>
<evidence type="ECO:0000313" key="2">
    <source>
        <dbReference type="EMBL" id="KKZ71664.1"/>
    </source>
</evidence>
<gene>
    <name evidence="2" type="ORF">VO63_22435</name>
</gene>
<keyword evidence="3" id="KW-1185">Reference proteome</keyword>
<comment type="caution">
    <text evidence="2">The sequence shown here is derived from an EMBL/GenBank/DDBJ whole genome shotgun (WGS) entry which is preliminary data.</text>
</comment>
<dbReference type="CDD" id="cd01300">
    <property type="entry name" value="YtcJ_like"/>
    <property type="match status" value="1"/>
</dbReference>
<dbReference type="InterPro" id="IPR013108">
    <property type="entry name" value="Amidohydro_3"/>
</dbReference>
<dbReference type="PANTHER" id="PTHR22642">
    <property type="entry name" value="IMIDAZOLONEPROPIONASE"/>
    <property type="match status" value="1"/>
</dbReference>
<accession>A0A2P2GJI1</accession>
<evidence type="ECO:0000259" key="1">
    <source>
        <dbReference type="Pfam" id="PF07969"/>
    </source>
</evidence>
<evidence type="ECO:0000313" key="3">
    <source>
        <dbReference type="Proteomes" id="UP000265325"/>
    </source>
</evidence>
<organism evidence="2 3">
    <name type="scientific">Streptomyces showdoensis</name>
    <dbReference type="NCBI Taxonomy" id="68268"/>
    <lineage>
        <taxon>Bacteria</taxon>
        <taxon>Bacillati</taxon>
        <taxon>Actinomycetota</taxon>
        <taxon>Actinomycetes</taxon>
        <taxon>Kitasatosporales</taxon>
        <taxon>Streptomycetaceae</taxon>
        <taxon>Streptomyces</taxon>
    </lineage>
</organism>
<keyword evidence="2" id="KW-0378">Hydrolase</keyword>
<dbReference type="Pfam" id="PF07969">
    <property type="entry name" value="Amidohydro_3"/>
    <property type="match status" value="1"/>
</dbReference>
<sequence>MHGTDDRVVRDDDVTTPAQLYRNARFFTSDRRPWAEALVVVGDRIAYVGDEATAARVAGADALVHDLDGATVLPGFVDGHAHVVGTGEAAAQVDLWGAGSVEEIQRRIDAWAREHPDAPRVLATGWKHGDFPGGSPDRGMLDAVVADRPVYAQAYDFHSIWLNTAALDEVGIDAATASPPGGTVHRDAHGAATGLVDETAMHRLVWPVLDGFTTGADRDRALAVALAAYAESGVVGSTDMAMNEDDYAAMRRADAAGALTTRIGAFWRVQPTGDEARNLAQVARVVELAARHSTPFLRVTGIKVMVDGTVDGCTASLGKPYVDGGNADPIWSLAELAPVVAAADAAGLQVAMHAIGDEAVRVAIGAVEHAVTLNGPKERRHRIEHLEVVTPEDIDRLAALGITASMQPVHADPAIQENWRRVLGDERVDRGFPWPEMTEAGATLVLGTDSPTSPHAPLPNMFVAATRRSALDPSLPANIARYALPLAEAIVHATRDAAWASRSEHLHGRLAEGLYADFVVLDRDVFSRPLEELLDTRVLRTVVGGRAVHQVRPEVER</sequence>
<dbReference type="SUPFAM" id="SSF51556">
    <property type="entry name" value="Metallo-dependent hydrolases"/>
    <property type="match status" value="1"/>
</dbReference>
<dbReference type="Gene3D" id="3.20.20.140">
    <property type="entry name" value="Metal-dependent hydrolases"/>
    <property type="match status" value="1"/>
</dbReference>
<feature type="domain" description="Amidohydrolase 3" evidence="1">
    <location>
        <begin position="64"/>
        <end position="549"/>
    </location>
</feature>
<dbReference type="InterPro" id="IPR011059">
    <property type="entry name" value="Metal-dep_hydrolase_composite"/>
</dbReference>
<name>A0A2P2GJI1_STREW</name>